<dbReference type="EC" id="1.2.1.24" evidence="3"/>
<dbReference type="WBParaSite" id="TCONS_00008103.p1">
    <property type="protein sequence ID" value="TCONS_00008103.p1"/>
    <property type="gene ID" value="XLOC_006089"/>
</dbReference>
<evidence type="ECO:0000313" key="11">
    <source>
        <dbReference type="WBParaSite" id="SSTP_0000354600.1"/>
    </source>
</evidence>
<dbReference type="InterPro" id="IPR016163">
    <property type="entry name" value="Ald_DH_C"/>
</dbReference>
<dbReference type="GO" id="GO:0004777">
    <property type="term" value="F:succinate-semialdehyde dehydrogenase (NAD+) activity"/>
    <property type="evidence" value="ECO:0007669"/>
    <property type="project" value="UniProtKB-EC"/>
</dbReference>
<name>A0A0K0E226_STRER</name>
<dbReference type="CDD" id="cd07103">
    <property type="entry name" value="ALDH_F5_SSADH_GabD"/>
    <property type="match status" value="1"/>
</dbReference>
<dbReference type="GO" id="GO:0009450">
    <property type="term" value="P:gamma-aminobutyric acid catabolic process"/>
    <property type="evidence" value="ECO:0007669"/>
    <property type="project" value="TreeGrafter"/>
</dbReference>
<proteinExistence type="inferred from homology"/>
<dbReference type="InterPro" id="IPR029510">
    <property type="entry name" value="Ald_DH_CS_GLU"/>
</dbReference>
<comment type="similarity">
    <text evidence="2 8">Belongs to the aldehyde dehydrogenase family.</text>
</comment>
<evidence type="ECO:0000256" key="5">
    <source>
        <dbReference type="ARBA" id="ARBA00023002"/>
    </source>
</evidence>
<feature type="domain" description="Aldehyde dehydrogenase" evidence="9">
    <location>
        <begin position="37"/>
        <end position="500"/>
    </location>
</feature>
<evidence type="ECO:0000256" key="8">
    <source>
        <dbReference type="RuleBase" id="RU003345"/>
    </source>
</evidence>
<dbReference type="InterPro" id="IPR016162">
    <property type="entry name" value="Ald_DH_N"/>
</dbReference>
<comment type="pathway">
    <text evidence="1">Amino-acid degradation; 4-aminobutanoate degradation.</text>
</comment>
<dbReference type="Proteomes" id="UP000035681">
    <property type="component" value="Unplaced"/>
</dbReference>
<evidence type="ECO:0000313" key="10">
    <source>
        <dbReference type="Proteomes" id="UP000035681"/>
    </source>
</evidence>
<dbReference type="InterPro" id="IPR050740">
    <property type="entry name" value="Aldehyde_DH_Superfamily"/>
</dbReference>
<keyword evidence="10" id="KW-1185">Reference proteome</keyword>
<reference evidence="11" key="1">
    <citation type="submission" date="2015-08" db="UniProtKB">
        <authorList>
            <consortium name="WormBaseParasite"/>
        </authorList>
    </citation>
    <scope>IDENTIFICATION</scope>
</reference>
<dbReference type="PROSITE" id="PS00687">
    <property type="entry name" value="ALDEHYDE_DEHYDR_GLU"/>
    <property type="match status" value="1"/>
</dbReference>
<dbReference type="FunFam" id="3.40.605.10:FF:000005">
    <property type="entry name" value="Succinate-semialdehyde dehydrogenase I"/>
    <property type="match status" value="1"/>
</dbReference>
<dbReference type="STRING" id="6248.A0A0K0E226"/>
<dbReference type="GO" id="GO:0005739">
    <property type="term" value="C:mitochondrion"/>
    <property type="evidence" value="ECO:0007669"/>
    <property type="project" value="TreeGrafter"/>
</dbReference>
<dbReference type="AlphaFoldDB" id="A0A0K0E226"/>
<dbReference type="InterPro" id="IPR015590">
    <property type="entry name" value="Aldehyde_DH_dom"/>
</dbReference>
<dbReference type="Pfam" id="PF00171">
    <property type="entry name" value="Aldedh"/>
    <property type="match status" value="1"/>
</dbReference>
<evidence type="ECO:0000256" key="1">
    <source>
        <dbReference type="ARBA" id="ARBA00005176"/>
    </source>
</evidence>
<sequence length="504" mass="54604">MSRQLFGNLRKLSITGSRFYETILLPKGGRAFINGEWMKSISGKTFPVLDPYTRETICEASNCSVSEAQIAVEASKQAFTSWSSQYTAKQRGAILSEWGKLLMKNQSALAELMTREQGKPLAEAKGEIAYAASYLDFYAAEATRVYGQVVPPNSINRSHIHVREPIGVVAVITPWNFPTAMIARKAAAALAVGCTMITKPAEDTPLSALAFAELGEQSGLPNGVFNVIPADLDNTIEISKYLCTSKSVNAISFTGSTEVGKLLLQQSASTVKRVCLELGGNAPFIVFESGNIEKAVDGVMASKFRCSGQTCVSANRILIHEKVHDEFVDKLTRQIQKLKVGYGLDEGINFGPLINDKAVEKVSRLVKDSVDKGATVQLGGQVAYEGTTLFSPTLITGITKDMDIAHEEIFGPVVAIQKFTTEEEAINIANGTRSGLASYFYSQDIPQIFRVQKALQFGMVGVNEGLISCSEAAFGGVKESGMGREGGTQGIDEFTQWKYICQTF</sequence>
<dbReference type="InterPro" id="IPR016161">
    <property type="entry name" value="Ald_DH/histidinol_DH"/>
</dbReference>
<protein>
    <recommendedName>
        <fullName evidence="4">Succinate-semialdehyde dehydrogenase, mitochondrial</fullName>
        <ecNumber evidence="3">1.2.1.24</ecNumber>
    </recommendedName>
    <alternativeName>
        <fullName evidence="6">NAD(+)-dependent succinic semialdehyde dehydrogenase</fullName>
    </alternativeName>
</protein>
<feature type="active site" evidence="7">
    <location>
        <position position="277"/>
    </location>
</feature>
<dbReference type="Gene3D" id="3.40.309.10">
    <property type="entry name" value="Aldehyde Dehydrogenase, Chain A, domain 2"/>
    <property type="match status" value="1"/>
</dbReference>
<dbReference type="SUPFAM" id="SSF53720">
    <property type="entry name" value="ALDH-like"/>
    <property type="match status" value="1"/>
</dbReference>
<dbReference type="Gene3D" id="3.40.605.10">
    <property type="entry name" value="Aldehyde Dehydrogenase, Chain A, domain 1"/>
    <property type="match status" value="1"/>
</dbReference>
<evidence type="ECO:0000256" key="2">
    <source>
        <dbReference type="ARBA" id="ARBA00009986"/>
    </source>
</evidence>
<organism evidence="11">
    <name type="scientific">Strongyloides stercoralis</name>
    <name type="common">Threadworm</name>
    <dbReference type="NCBI Taxonomy" id="6248"/>
    <lineage>
        <taxon>Eukaryota</taxon>
        <taxon>Metazoa</taxon>
        <taxon>Ecdysozoa</taxon>
        <taxon>Nematoda</taxon>
        <taxon>Chromadorea</taxon>
        <taxon>Rhabditida</taxon>
        <taxon>Tylenchina</taxon>
        <taxon>Panagrolaimomorpha</taxon>
        <taxon>Strongyloidoidea</taxon>
        <taxon>Strongyloididae</taxon>
        <taxon>Strongyloides</taxon>
    </lineage>
</organism>
<evidence type="ECO:0000256" key="3">
    <source>
        <dbReference type="ARBA" id="ARBA00013051"/>
    </source>
</evidence>
<dbReference type="FunFam" id="3.40.309.10:FF:000004">
    <property type="entry name" value="Succinate-semialdehyde dehydrogenase I"/>
    <property type="match status" value="1"/>
</dbReference>
<evidence type="ECO:0000256" key="6">
    <source>
        <dbReference type="ARBA" id="ARBA00030806"/>
    </source>
</evidence>
<keyword evidence="5 8" id="KW-0560">Oxidoreductase</keyword>
<accession>A0A0K0E226</accession>
<evidence type="ECO:0000256" key="7">
    <source>
        <dbReference type="PROSITE-ProRule" id="PRU10007"/>
    </source>
</evidence>
<dbReference type="PANTHER" id="PTHR43353:SF5">
    <property type="entry name" value="SUCCINATE-SEMIALDEHYDE DEHYDROGENASE, MITOCHONDRIAL"/>
    <property type="match status" value="1"/>
</dbReference>
<dbReference type="WBParaSite" id="SSTP_0000354600.1">
    <property type="protein sequence ID" value="SSTP_0000354600.1"/>
    <property type="gene ID" value="SSTP_0000354600"/>
</dbReference>
<dbReference type="PANTHER" id="PTHR43353">
    <property type="entry name" value="SUCCINATE-SEMIALDEHYDE DEHYDROGENASE, MITOCHONDRIAL"/>
    <property type="match status" value="1"/>
</dbReference>
<dbReference type="FunFam" id="3.40.605.10:FF:000026">
    <property type="entry name" value="Aldehyde dehydrogenase, putative"/>
    <property type="match status" value="1"/>
</dbReference>
<evidence type="ECO:0000259" key="9">
    <source>
        <dbReference type="Pfam" id="PF00171"/>
    </source>
</evidence>
<evidence type="ECO:0000256" key="4">
    <source>
        <dbReference type="ARBA" id="ARBA00019842"/>
    </source>
</evidence>